<sequence length="535" mass="60745">MISENNKEQLSPFELSLLLEKKVKEKDSSISNLLNAGRGNPNWIAPIPREAYFLLGQFALSEVSLSQSGLTADMINQNENRESRYLSFLAAHKSEGADLLHEIWSDNNSYLGMSKENWLAKMLDYIIGDNYPQPVRVLDACEQPIKQYLNQKLFLNQQTPFDIFSVEGGTAGICYLFDTLVNNFLLNKGDKIALMLPMFAPYLELPELPHYEFDIVKVNAKQTMLHGKLTYQYPEEELAKLKDPSIKAVFVVNPSNPTANAMCDSSIDQIKQIVSADNPNLMILTDDVYGTFVPKFRSLFAELPKNTACIYSYSKYFGATGWRIGNIIIGKDNIFDKLIADLPMYETEKLTKRYSSMDISDAAIPFIDRLVADSRDISLNHAAGVSAPQQAMMALFSLYALLDSEEKYKKEVMGICHRREELLFQTIGLDEPLQSLNTAYYCELNLNYWLRKRYGADFTDYLVKTSTITEILTELAVAEELLVLKANGFGSDDWAIRISLANLPTKDYQEVGNRLIRLFDRLKQNWKSQMMIGGH</sequence>
<dbReference type="NCBIfam" id="NF006755">
    <property type="entry name" value="PRK09275.1"/>
    <property type="match status" value="1"/>
</dbReference>
<keyword evidence="2" id="KW-0032">Aminotransferase</keyword>
<protein>
    <recommendedName>
        <fullName evidence="2">Aminotransferase</fullName>
        <ecNumber evidence="2">2.6.1.-</ecNumber>
    </recommendedName>
</protein>
<dbReference type="EMBL" id="NGJS01000030">
    <property type="protein sequence ID" value="RST95804.1"/>
    <property type="molecule type" value="Genomic_DNA"/>
</dbReference>
<proteinExistence type="inferred from homology"/>
<dbReference type="Proteomes" id="UP000287857">
    <property type="component" value="Unassembled WGS sequence"/>
</dbReference>
<dbReference type="RefSeq" id="WP_125984845.1">
    <property type="nucleotide sequence ID" value="NZ_NGJS01000030.1"/>
</dbReference>
<comment type="cofactor">
    <cofactor evidence="2">
        <name>pyridoxal 5'-phosphate</name>
        <dbReference type="ChEBI" id="CHEBI:597326"/>
    </cofactor>
</comment>
<dbReference type="InterPro" id="IPR004838">
    <property type="entry name" value="NHTrfase_class1_PyrdxlP-BS"/>
</dbReference>
<dbReference type="GO" id="GO:0006520">
    <property type="term" value="P:amino acid metabolic process"/>
    <property type="evidence" value="ECO:0007669"/>
    <property type="project" value="TreeGrafter"/>
</dbReference>
<dbReference type="InterPro" id="IPR050478">
    <property type="entry name" value="Ethylene_sulfur-biosynth"/>
</dbReference>
<feature type="domain" description="Aminotransferase class I/classII large" evidence="3">
    <location>
        <begin position="134"/>
        <end position="511"/>
    </location>
</feature>
<organism evidence="4 5">
    <name type="scientific">Vagococcus vulneris</name>
    <dbReference type="NCBI Taxonomy" id="1977869"/>
    <lineage>
        <taxon>Bacteria</taxon>
        <taxon>Bacillati</taxon>
        <taxon>Bacillota</taxon>
        <taxon>Bacilli</taxon>
        <taxon>Lactobacillales</taxon>
        <taxon>Enterococcaceae</taxon>
        <taxon>Vagococcus</taxon>
    </lineage>
</organism>
<dbReference type="InterPro" id="IPR004839">
    <property type="entry name" value="Aminotransferase_I/II_large"/>
</dbReference>
<evidence type="ECO:0000313" key="4">
    <source>
        <dbReference type="EMBL" id="RST95804.1"/>
    </source>
</evidence>
<dbReference type="OrthoDB" id="9804407at2"/>
<keyword evidence="2" id="KW-0808">Transferase</keyword>
<dbReference type="PANTHER" id="PTHR43795:SF2">
    <property type="entry name" value="BIFUNCTIONAL ASPARTATE AMINOTRANSFERASE AND GLUTAMATE_ASPARTATE-PREPHENATE AMINOTRANSFERASE"/>
    <property type="match status" value="1"/>
</dbReference>
<comment type="similarity">
    <text evidence="2">Belongs to the class-I pyridoxal-phosphate-dependent aminotransferase family.</text>
</comment>
<dbReference type="Pfam" id="PF00155">
    <property type="entry name" value="Aminotran_1_2"/>
    <property type="match status" value="1"/>
</dbReference>
<reference evidence="4 5" key="1">
    <citation type="submission" date="2017-05" db="EMBL/GenBank/DDBJ databases">
        <title>Vagococcus spp. assemblies.</title>
        <authorList>
            <person name="Gulvik C.A."/>
        </authorList>
    </citation>
    <scope>NUCLEOTIDE SEQUENCE [LARGE SCALE GENOMIC DNA]</scope>
    <source>
        <strain evidence="4 5">SS1995</strain>
    </source>
</reference>
<accession>A0A429ZQ20</accession>
<dbReference type="GO" id="GO:0030170">
    <property type="term" value="F:pyridoxal phosphate binding"/>
    <property type="evidence" value="ECO:0007669"/>
    <property type="project" value="InterPro"/>
</dbReference>
<keyword evidence="5" id="KW-1185">Reference proteome</keyword>
<gene>
    <name evidence="4" type="ORF">CBF37_11325</name>
</gene>
<dbReference type="Gene3D" id="1.10.20.110">
    <property type="match status" value="1"/>
</dbReference>
<dbReference type="SUPFAM" id="SSF53383">
    <property type="entry name" value="PLP-dependent transferases"/>
    <property type="match status" value="1"/>
</dbReference>
<keyword evidence="1" id="KW-0663">Pyridoxal phosphate</keyword>
<dbReference type="InterPro" id="IPR022518">
    <property type="entry name" value="Aspartate_4-decarboxylase"/>
</dbReference>
<evidence type="ECO:0000256" key="1">
    <source>
        <dbReference type="ARBA" id="ARBA00022898"/>
    </source>
</evidence>
<dbReference type="CDD" id="cd00609">
    <property type="entry name" value="AAT_like"/>
    <property type="match status" value="1"/>
</dbReference>
<dbReference type="PANTHER" id="PTHR43795">
    <property type="entry name" value="BIFUNCTIONAL ASPARTATE AMINOTRANSFERASE AND GLUTAMATE/ASPARTATE-PREPHENATE AMINOTRANSFERASE-RELATED"/>
    <property type="match status" value="1"/>
</dbReference>
<evidence type="ECO:0000256" key="2">
    <source>
        <dbReference type="RuleBase" id="RU000481"/>
    </source>
</evidence>
<dbReference type="EC" id="2.6.1.-" evidence="2"/>
<dbReference type="InterPro" id="IPR015422">
    <property type="entry name" value="PyrdxlP-dep_Trfase_small"/>
</dbReference>
<dbReference type="NCBIfam" id="TIGR03801">
    <property type="entry name" value="asp_4_decarbox"/>
    <property type="match status" value="1"/>
</dbReference>
<comment type="caution">
    <text evidence="4">The sequence shown here is derived from an EMBL/GenBank/DDBJ whole genome shotgun (WGS) entry which is preliminary data.</text>
</comment>
<dbReference type="InterPro" id="IPR015421">
    <property type="entry name" value="PyrdxlP-dep_Trfase_major"/>
</dbReference>
<dbReference type="AlphaFoldDB" id="A0A429ZQ20"/>
<dbReference type="Gene3D" id="3.90.1150.10">
    <property type="entry name" value="Aspartate Aminotransferase, domain 1"/>
    <property type="match status" value="1"/>
</dbReference>
<dbReference type="Gene3D" id="3.40.640.10">
    <property type="entry name" value="Type I PLP-dependent aspartate aminotransferase-like (Major domain)"/>
    <property type="match status" value="1"/>
</dbReference>
<dbReference type="InterPro" id="IPR015424">
    <property type="entry name" value="PyrdxlP-dep_Trfase"/>
</dbReference>
<evidence type="ECO:0000313" key="5">
    <source>
        <dbReference type="Proteomes" id="UP000287857"/>
    </source>
</evidence>
<dbReference type="GO" id="GO:0008483">
    <property type="term" value="F:transaminase activity"/>
    <property type="evidence" value="ECO:0007669"/>
    <property type="project" value="UniProtKB-KW"/>
</dbReference>
<dbReference type="PROSITE" id="PS00105">
    <property type="entry name" value="AA_TRANSFER_CLASS_1"/>
    <property type="match status" value="1"/>
</dbReference>
<evidence type="ECO:0000259" key="3">
    <source>
        <dbReference type="Pfam" id="PF00155"/>
    </source>
</evidence>
<name>A0A429ZQ20_9ENTE</name>